<dbReference type="Proteomes" id="UP000001635">
    <property type="component" value="Chromosome"/>
</dbReference>
<accession>G0J3A1</accession>
<dbReference type="KEGG" id="cmr:Cycma_0260"/>
<reference evidence="2" key="1">
    <citation type="submission" date="2011-07" db="EMBL/GenBank/DDBJ databases">
        <title>The complete genome of Cyclobacterium marinum DSM 745.</title>
        <authorList>
            <person name="Lucas S."/>
            <person name="Han J."/>
            <person name="Lapidus A."/>
            <person name="Bruce D."/>
            <person name="Goodwin L."/>
            <person name="Pitluck S."/>
            <person name="Peters L."/>
            <person name="Kyrpides N."/>
            <person name="Mavromatis K."/>
            <person name="Ivanova N."/>
            <person name="Ovchinnikova G."/>
            <person name="Chertkov O."/>
            <person name="Detter J.C."/>
            <person name="Tapia R."/>
            <person name="Han C."/>
            <person name="Land M."/>
            <person name="Hauser L."/>
            <person name="Markowitz V."/>
            <person name="Cheng J.-F."/>
            <person name="Hugenholtz P."/>
            <person name="Woyke T."/>
            <person name="Wu D."/>
            <person name="Tindall B."/>
            <person name="Schuetze A."/>
            <person name="Brambilla E."/>
            <person name="Klenk H.-P."/>
            <person name="Eisen J.A."/>
        </authorList>
    </citation>
    <scope>NUCLEOTIDE SEQUENCE [LARGE SCALE GENOMIC DNA]</scope>
    <source>
        <strain evidence="2">ATCC 25205 / DSM 745 / LMG 13164 / NCIMB 1802</strain>
    </source>
</reference>
<protein>
    <submittedName>
        <fullName evidence="1">Uncharacterized protein</fullName>
    </submittedName>
</protein>
<name>G0J3A1_CYCMS</name>
<proteinExistence type="predicted"/>
<evidence type="ECO:0000313" key="2">
    <source>
        <dbReference type="Proteomes" id="UP000001635"/>
    </source>
</evidence>
<dbReference type="RefSeq" id="WP_014018341.1">
    <property type="nucleotide sequence ID" value="NC_015914.1"/>
</dbReference>
<organism evidence="1 2">
    <name type="scientific">Cyclobacterium marinum (strain ATCC 25205 / DSM 745 / LMG 13164 / NCIMB 1802)</name>
    <name type="common">Flectobacillus marinus</name>
    <dbReference type="NCBI Taxonomy" id="880070"/>
    <lineage>
        <taxon>Bacteria</taxon>
        <taxon>Pseudomonadati</taxon>
        <taxon>Bacteroidota</taxon>
        <taxon>Cytophagia</taxon>
        <taxon>Cytophagales</taxon>
        <taxon>Cyclobacteriaceae</taxon>
        <taxon>Cyclobacterium</taxon>
    </lineage>
</organism>
<evidence type="ECO:0000313" key="1">
    <source>
        <dbReference type="EMBL" id="AEL24042.1"/>
    </source>
</evidence>
<gene>
    <name evidence="1" type="ordered locus">Cycma_0260</name>
</gene>
<sequence length="74" mass="8408">MDAEFKKAVVIADQLETEISDMDLGLTYIEIAKMSEFTALKIREQIPMYTGNINPKWKLYDNVVALLKGRVNDG</sequence>
<keyword evidence="2" id="KW-1185">Reference proteome</keyword>
<dbReference type="HOGENOM" id="CLU_2681560_0_0_10"/>
<dbReference type="AlphaFoldDB" id="G0J3A1"/>
<dbReference type="EMBL" id="CP002955">
    <property type="protein sequence ID" value="AEL24042.1"/>
    <property type="molecule type" value="Genomic_DNA"/>
</dbReference>
<dbReference type="STRING" id="880070.Cycma_0260"/>